<keyword evidence="2" id="KW-0732">Signal</keyword>
<gene>
    <name evidence="3" type="ORF">F5050DRAFT_1756037</name>
</gene>
<name>A0ABQ8QE95_9AGAR</name>
<feature type="signal peptide" evidence="2">
    <location>
        <begin position="1"/>
        <end position="28"/>
    </location>
</feature>
<evidence type="ECO:0000256" key="1">
    <source>
        <dbReference type="ARBA" id="ARBA00022801"/>
    </source>
</evidence>
<evidence type="ECO:0000313" key="4">
    <source>
        <dbReference type="Proteomes" id="UP001163828"/>
    </source>
</evidence>
<sequence length="430" mass="46303">MVKLPTRVYLGHGTLCTLLLLLQDVASAQNLTNSQISDVETRLAEGATHPWELGTRAQALLEHDVQTFSVFSLIIPSTSVSSNTSSAIAPVFSIAKGVVNNRTASNGNITGPQPLVADDSAADPASIGPAVLLANWTNLGDGVDYAGAALDQLNFLYEKVPKTSDGAISHRTGEVQLWSDFVYMVPPFLAYYGLLTNNQSLITDAYTQIKLYRNYLRDTSAGNLWAHIVLGTNSSGVANDPGHWSTGNAWAAAGMLRVLATIQSSPFASDMSSEQDDLSDWVFEIQTAMYPHLDTSSNLFFNYADEMNTFLDAASTALLASTVYRLSLLRGVHHYLPDAEKCRQTLFSSNSSGLVHFSSDGWLTPVVNPDSFGDEGSDSPESQAFILELQAAWTDWVNDGSQGANGASRSDSVNEATIVVAALSVFWMLL</sequence>
<dbReference type="InterPro" id="IPR010905">
    <property type="entry name" value="Glyco_hydro_88"/>
</dbReference>
<evidence type="ECO:0000313" key="3">
    <source>
        <dbReference type="EMBL" id="KAJ3996877.1"/>
    </source>
</evidence>
<dbReference type="SUPFAM" id="SSF48208">
    <property type="entry name" value="Six-hairpin glycosidases"/>
    <property type="match status" value="1"/>
</dbReference>
<keyword evidence="4" id="KW-1185">Reference proteome</keyword>
<dbReference type="InterPro" id="IPR012341">
    <property type="entry name" value="6hp_glycosidase-like_sf"/>
</dbReference>
<dbReference type="Proteomes" id="UP001163828">
    <property type="component" value="Unassembled WGS sequence"/>
</dbReference>
<dbReference type="Pfam" id="PF07470">
    <property type="entry name" value="Glyco_hydro_88"/>
    <property type="match status" value="1"/>
</dbReference>
<evidence type="ECO:0000256" key="2">
    <source>
        <dbReference type="SAM" id="SignalP"/>
    </source>
</evidence>
<accession>A0ABQ8QE95</accession>
<dbReference type="InterPro" id="IPR008928">
    <property type="entry name" value="6-hairpin_glycosidase_sf"/>
</dbReference>
<dbReference type="PANTHER" id="PTHR41814">
    <property type="entry name" value="EXPRESSED PROTEIN"/>
    <property type="match status" value="1"/>
</dbReference>
<keyword evidence="3" id="KW-0326">Glycosidase</keyword>
<keyword evidence="1" id="KW-0378">Hydrolase</keyword>
<proteinExistence type="predicted"/>
<dbReference type="Gene3D" id="1.50.10.10">
    <property type="match status" value="1"/>
</dbReference>
<dbReference type="GO" id="GO:0016798">
    <property type="term" value="F:hydrolase activity, acting on glycosyl bonds"/>
    <property type="evidence" value="ECO:0007669"/>
    <property type="project" value="UniProtKB-KW"/>
</dbReference>
<dbReference type="EMBL" id="MU790598">
    <property type="protein sequence ID" value="KAJ3996877.1"/>
    <property type="molecule type" value="Genomic_DNA"/>
</dbReference>
<comment type="caution">
    <text evidence="3">The sequence shown here is derived from an EMBL/GenBank/DDBJ whole genome shotgun (WGS) entry which is preliminary data.</text>
</comment>
<protein>
    <submittedName>
        <fullName evidence="3">Six-hairpin glycosidase</fullName>
    </submittedName>
</protein>
<organism evidence="3 4">
    <name type="scientific">Lentinula boryana</name>
    <dbReference type="NCBI Taxonomy" id="40481"/>
    <lineage>
        <taxon>Eukaryota</taxon>
        <taxon>Fungi</taxon>
        <taxon>Dikarya</taxon>
        <taxon>Basidiomycota</taxon>
        <taxon>Agaricomycotina</taxon>
        <taxon>Agaricomycetes</taxon>
        <taxon>Agaricomycetidae</taxon>
        <taxon>Agaricales</taxon>
        <taxon>Marasmiineae</taxon>
        <taxon>Omphalotaceae</taxon>
        <taxon>Lentinula</taxon>
    </lineage>
</organism>
<dbReference type="PANTHER" id="PTHR41814:SF1">
    <property type="entry name" value="CELLULASE"/>
    <property type="match status" value="1"/>
</dbReference>
<reference evidence="3" key="1">
    <citation type="submission" date="2022-08" db="EMBL/GenBank/DDBJ databases">
        <authorList>
            <consortium name="DOE Joint Genome Institute"/>
            <person name="Min B."/>
            <person name="Riley R."/>
            <person name="Sierra-Patev S."/>
            <person name="Naranjo-Ortiz M."/>
            <person name="Looney B."/>
            <person name="Konkel Z."/>
            <person name="Slot J.C."/>
            <person name="Sakamoto Y."/>
            <person name="Steenwyk J.L."/>
            <person name="Rokas A."/>
            <person name="Carro J."/>
            <person name="Camarero S."/>
            <person name="Ferreira P."/>
            <person name="Molpeceres G."/>
            <person name="Ruiz-Duenas F.J."/>
            <person name="Serrano A."/>
            <person name="Henrissat B."/>
            <person name="Drula E."/>
            <person name="Hughes K.W."/>
            <person name="Mata J.L."/>
            <person name="Ishikawa N.K."/>
            <person name="Vargas-Isla R."/>
            <person name="Ushijima S."/>
            <person name="Smith C.A."/>
            <person name="Ahrendt S."/>
            <person name="Andreopoulos W."/>
            <person name="He G."/>
            <person name="Labutti K."/>
            <person name="Lipzen A."/>
            <person name="Ng V."/>
            <person name="Sandor L."/>
            <person name="Barry K."/>
            <person name="Martinez A.T."/>
            <person name="Xiao Y."/>
            <person name="Gibbons J.G."/>
            <person name="Terashima K."/>
            <person name="Hibbett D.S."/>
            <person name="Grigoriev I.V."/>
        </authorList>
    </citation>
    <scope>NUCLEOTIDE SEQUENCE</scope>
    <source>
        <strain evidence="3">TFB10827</strain>
    </source>
</reference>
<feature type="chain" id="PRO_5045750434" evidence="2">
    <location>
        <begin position="29"/>
        <end position="430"/>
    </location>
</feature>